<dbReference type="InterPro" id="IPR014868">
    <property type="entry name" value="Cadherin_pro_dom"/>
</dbReference>
<comment type="subcellular location">
    <subcellularLocation>
        <location evidence="1">Cell membrane</location>
    </subcellularLocation>
</comment>
<dbReference type="Ensembl" id="ENSHHUT00000024178.1">
    <property type="protein sequence ID" value="ENSHHUP00000023298.1"/>
    <property type="gene ID" value="ENSHHUG00000014614.1"/>
</dbReference>
<protein>
    <recommendedName>
        <fullName evidence="6">Cadherin prodomain domain-containing protein</fullName>
    </recommendedName>
</protein>
<dbReference type="InterPro" id="IPR015919">
    <property type="entry name" value="Cadherin-like_sf"/>
</dbReference>
<keyword evidence="3" id="KW-0130">Cell adhesion</keyword>
<sequence>DCDGALNLLLLKCFQWLPFKPTCILLLKYPLTTFLFDLAVVFDDCTSRTSFLFHSEDSRFKVDGDGTLKLKRGVTLHNGHKEFYVSTQSMGKKITVPVRVLHEARHGHHHNNHHHEMTTQPQPGASLSLPVLNFPKSSGGLKRRKRDWVIPPINFPENARGPFPKDMVQVSVL</sequence>
<evidence type="ECO:0000256" key="4">
    <source>
        <dbReference type="ARBA" id="ARBA00023136"/>
    </source>
</evidence>
<evidence type="ECO:0000256" key="2">
    <source>
        <dbReference type="ARBA" id="ARBA00022475"/>
    </source>
</evidence>
<proteinExistence type="predicted"/>
<dbReference type="Pfam" id="PF08758">
    <property type="entry name" value="Cadherin_pro"/>
    <property type="match status" value="1"/>
</dbReference>
<evidence type="ECO:0000313" key="8">
    <source>
        <dbReference type="Proteomes" id="UP000314982"/>
    </source>
</evidence>
<dbReference type="GO" id="GO:0005509">
    <property type="term" value="F:calcium ion binding"/>
    <property type="evidence" value="ECO:0007669"/>
    <property type="project" value="InterPro"/>
</dbReference>
<dbReference type="STRING" id="62062.ENSHHUP00000023298"/>
<feature type="domain" description="Cadherin prodomain" evidence="6">
    <location>
        <begin position="22"/>
        <end position="100"/>
    </location>
</feature>
<keyword evidence="2" id="KW-1003">Cell membrane</keyword>
<evidence type="ECO:0000256" key="5">
    <source>
        <dbReference type="ARBA" id="ARBA00023180"/>
    </source>
</evidence>
<dbReference type="AlphaFoldDB" id="A0A4W5LBU5"/>
<dbReference type="Proteomes" id="UP000314982">
    <property type="component" value="Unassembled WGS sequence"/>
</dbReference>
<name>A0A4W5LBU5_9TELE</name>
<evidence type="ECO:0000259" key="6">
    <source>
        <dbReference type="SMART" id="SM01055"/>
    </source>
</evidence>
<reference evidence="7" key="3">
    <citation type="submission" date="2025-09" db="UniProtKB">
        <authorList>
            <consortium name="Ensembl"/>
        </authorList>
    </citation>
    <scope>IDENTIFICATION</scope>
</reference>
<keyword evidence="5" id="KW-0325">Glycoprotein</keyword>
<keyword evidence="8" id="KW-1185">Reference proteome</keyword>
<reference evidence="7" key="2">
    <citation type="submission" date="2025-08" db="UniProtKB">
        <authorList>
            <consortium name="Ensembl"/>
        </authorList>
    </citation>
    <scope>IDENTIFICATION</scope>
</reference>
<reference evidence="8" key="1">
    <citation type="submission" date="2018-06" db="EMBL/GenBank/DDBJ databases">
        <title>Genome assembly of Danube salmon.</title>
        <authorList>
            <person name="Macqueen D.J."/>
            <person name="Gundappa M.K."/>
        </authorList>
    </citation>
    <scope>NUCLEOTIDE SEQUENCE [LARGE SCALE GENOMIC DNA]</scope>
</reference>
<dbReference type="GO" id="GO:0007155">
    <property type="term" value="P:cell adhesion"/>
    <property type="evidence" value="ECO:0007669"/>
    <property type="project" value="UniProtKB-KW"/>
</dbReference>
<evidence type="ECO:0000313" key="7">
    <source>
        <dbReference type="Ensembl" id="ENSHHUP00000023298.1"/>
    </source>
</evidence>
<dbReference type="GO" id="GO:0005886">
    <property type="term" value="C:plasma membrane"/>
    <property type="evidence" value="ECO:0007669"/>
    <property type="project" value="UniProtKB-SubCell"/>
</dbReference>
<evidence type="ECO:0000256" key="1">
    <source>
        <dbReference type="ARBA" id="ARBA00004236"/>
    </source>
</evidence>
<keyword evidence="4" id="KW-0472">Membrane</keyword>
<dbReference type="Gene3D" id="2.60.40.60">
    <property type="entry name" value="Cadherins"/>
    <property type="match status" value="1"/>
</dbReference>
<dbReference type="SMART" id="SM01055">
    <property type="entry name" value="Cadherin_pro"/>
    <property type="match status" value="1"/>
</dbReference>
<accession>A0A4W5LBU5</accession>
<evidence type="ECO:0000256" key="3">
    <source>
        <dbReference type="ARBA" id="ARBA00022889"/>
    </source>
</evidence>
<dbReference type="SUPFAM" id="SSF49313">
    <property type="entry name" value="Cadherin-like"/>
    <property type="match status" value="1"/>
</dbReference>
<organism evidence="7 8">
    <name type="scientific">Hucho hucho</name>
    <name type="common">huchen</name>
    <dbReference type="NCBI Taxonomy" id="62062"/>
    <lineage>
        <taxon>Eukaryota</taxon>
        <taxon>Metazoa</taxon>
        <taxon>Chordata</taxon>
        <taxon>Craniata</taxon>
        <taxon>Vertebrata</taxon>
        <taxon>Euteleostomi</taxon>
        <taxon>Actinopterygii</taxon>
        <taxon>Neopterygii</taxon>
        <taxon>Teleostei</taxon>
        <taxon>Protacanthopterygii</taxon>
        <taxon>Salmoniformes</taxon>
        <taxon>Salmonidae</taxon>
        <taxon>Salmoninae</taxon>
        <taxon>Hucho</taxon>
    </lineage>
</organism>
<dbReference type="GeneTree" id="ENSGT00940000157175"/>